<evidence type="ECO:0000313" key="1">
    <source>
        <dbReference type="EMBL" id="RKI94082.1"/>
    </source>
</evidence>
<protein>
    <submittedName>
        <fullName evidence="1">Uncharacterized protein</fullName>
    </submittedName>
</protein>
<comment type="caution">
    <text evidence="1">The sequence shown here is derived from an EMBL/GenBank/DDBJ whole genome shotgun (WGS) entry which is preliminary data.</text>
</comment>
<keyword evidence="2" id="KW-1185">Reference proteome</keyword>
<dbReference type="Proteomes" id="UP000280696">
    <property type="component" value="Unassembled WGS sequence"/>
</dbReference>
<dbReference type="AlphaFoldDB" id="A0A3A9ARQ8"/>
<sequence>MVILDIYCHKLAFFRCLLYSINTNWGYAFADAYLGSRSNPALLYYNDIVAFIKQRRMEGSVKNEFFTNELVRFANIVLEGADSQA</sequence>
<evidence type="ECO:0000313" key="2">
    <source>
        <dbReference type="Proteomes" id="UP000280696"/>
    </source>
</evidence>
<gene>
    <name evidence="1" type="ORF">D7V94_00410</name>
</gene>
<proteinExistence type="predicted"/>
<name>A0A3A9ARQ8_9FIRM</name>
<reference evidence="1 2" key="1">
    <citation type="submission" date="2018-09" db="EMBL/GenBank/DDBJ databases">
        <title>Murine metabolic-syndrome-specific gut microbial biobank.</title>
        <authorList>
            <person name="Liu C."/>
        </authorList>
    </citation>
    <scope>NUCLEOTIDE SEQUENCE [LARGE SCALE GENOMIC DNA]</scope>
    <source>
        <strain evidence="1 2">0.1xD8-82</strain>
    </source>
</reference>
<organism evidence="1 2">
    <name type="scientific">Parablautia intestinalis</name>
    <dbReference type="NCBI Taxonomy" id="2320100"/>
    <lineage>
        <taxon>Bacteria</taxon>
        <taxon>Bacillati</taxon>
        <taxon>Bacillota</taxon>
        <taxon>Clostridia</taxon>
        <taxon>Lachnospirales</taxon>
        <taxon>Lachnospiraceae</taxon>
        <taxon>Parablautia</taxon>
    </lineage>
</organism>
<accession>A0A3A9ARQ8</accession>
<dbReference type="EMBL" id="RAYQ01000001">
    <property type="protein sequence ID" value="RKI94082.1"/>
    <property type="molecule type" value="Genomic_DNA"/>
</dbReference>